<dbReference type="InterPro" id="IPR035906">
    <property type="entry name" value="MetI-like_sf"/>
</dbReference>
<keyword evidence="4 7" id="KW-0812">Transmembrane</keyword>
<comment type="subcellular location">
    <subcellularLocation>
        <location evidence="1 7">Cell membrane</location>
        <topology evidence="1 7">Multi-pass membrane protein</topology>
    </subcellularLocation>
</comment>
<dbReference type="Pfam" id="PF00528">
    <property type="entry name" value="BPD_transp_1"/>
    <property type="match status" value="1"/>
</dbReference>
<evidence type="ECO:0000313" key="10">
    <source>
        <dbReference type="Proteomes" id="UP000236919"/>
    </source>
</evidence>
<evidence type="ECO:0000256" key="4">
    <source>
        <dbReference type="ARBA" id="ARBA00022692"/>
    </source>
</evidence>
<sequence length="296" mass="32115">MTTGLDSAALAPLPLRSRPARAAMSPIVKASAAFLLLTVLVALLADWLAPIHFTTQNLAARLRPPLSESGGMTYWLGTDQLGRDILSRLIFAIRTSILIAVLGTLIGAVFGTLLGFVAARFKGLVDQGIMMLVDAQAAIPALFLALTMLAFFGNNILLFIVLVSIDGWDRYTRLARGLVVSEQESEYINAVEALGARPVRVIMRHLLPNIVAALVVQATLNFPGTILLETSLSFLGLGVQPPGTSLGLMLGEGRRYLLNAWWIAVFPGLTIFLTTLSMSLFGDWLRDRFDPTVDRR</sequence>
<comment type="similarity">
    <text evidence="7">Belongs to the binding-protein-dependent transport system permease family.</text>
</comment>
<dbReference type="RefSeq" id="WP_245928449.1">
    <property type="nucleotide sequence ID" value="NZ_PQFZ01000026.1"/>
</dbReference>
<feature type="domain" description="ABC transmembrane type-1" evidence="8">
    <location>
        <begin position="93"/>
        <end position="282"/>
    </location>
</feature>
<protein>
    <submittedName>
        <fullName evidence="9">Peptide/nickel transport system permease protein</fullName>
    </submittedName>
</protein>
<feature type="transmembrane region" description="Helical" evidence="7">
    <location>
        <begin position="139"/>
        <end position="163"/>
    </location>
</feature>
<keyword evidence="2 7" id="KW-0813">Transport</keyword>
<organism evidence="9 10">
    <name type="scientific">Bosea psychrotolerans</name>
    <dbReference type="NCBI Taxonomy" id="1871628"/>
    <lineage>
        <taxon>Bacteria</taxon>
        <taxon>Pseudomonadati</taxon>
        <taxon>Pseudomonadota</taxon>
        <taxon>Alphaproteobacteria</taxon>
        <taxon>Hyphomicrobiales</taxon>
        <taxon>Boseaceae</taxon>
        <taxon>Bosea</taxon>
    </lineage>
</organism>
<evidence type="ECO:0000256" key="6">
    <source>
        <dbReference type="ARBA" id="ARBA00023136"/>
    </source>
</evidence>
<keyword evidence="6 7" id="KW-0472">Membrane</keyword>
<feature type="transmembrane region" description="Helical" evidence="7">
    <location>
        <begin position="260"/>
        <end position="281"/>
    </location>
</feature>
<dbReference type="Gene3D" id="1.10.3720.10">
    <property type="entry name" value="MetI-like"/>
    <property type="match status" value="1"/>
</dbReference>
<evidence type="ECO:0000256" key="3">
    <source>
        <dbReference type="ARBA" id="ARBA00022475"/>
    </source>
</evidence>
<evidence type="ECO:0000256" key="1">
    <source>
        <dbReference type="ARBA" id="ARBA00004651"/>
    </source>
</evidence>
<evidence type="ECO:0000256" key="7">
    <source>
        <dbReference type="RuleBase" id="RU363032"/>
    </source>
</evidence>
<gene>
    <name evidence="9" type="ORF">CYD53_12658</name>
</gene>
<evidence type="ECO:0000313" key="9">
    <source>
        <dbReference type="EMBL" id="POR46276.1"/>
    </source>
</evidence>
<feature type="transmembrane region" description="Helical" evidence="7">
    <location>
        <begin position="32"/>
        <end position="53"/>
    </location>
</feature>
<dbReference type="PANTHER" id="PTHR43386:SF25">
    <property type="entry name" value="PEPTIDE ABC TRANSPORTER PERMEASE PROTEIN"/>
    <property type="match status" value="1"/>
</dbReference>
<evidence type="ECO:0000259" key="8">
    <source>
        <dbReference type="PROSITE" id="PS50928"/>
    </source>
</evidence>
<dbReference type="InterPro" id="IPR050366">
    <property type="entry name" value="BP-dependent_transpt_permease"/>
</dbReference>
<evidence type="ECO:0000256" key="5">
    <source>
        <dbReference type="ARBA" id="ARBA00022989"/>
    </source>
</evidence>
<keyword evidence="3" id="KW-1003">Cell membrane</keyword>
<dbReference type="GO" id="GO:0055085">
    <property type="term" value="P:transmembrane transport"/>
    <property type="evidence" value="ECO:0007669"/>
    <property type="project" value="InterPro"/>
</dbReference>
<name>A0A2S4LV01_9HYPH</name>
<dbReference type="PROSITE" id="PS50928">
    <property type="entry name" value="ABC_TM1"/>
    <property type="match status" value="1"/>
</dbReference>
<proteinExistence type="inferred from homology"/>
<comment type="caution">
    <text evidence="9">The sequence shown here is derived from an EMBL/GenBank/DDBJ whole genome shotgun (WGS) entry which is preliminary data.</text>
</comment>
<dbReference type="SUPFAM" id="SSF161098">
    <property type="entry name" value="MetI-like"/>
    <property type="match status" value="1"/>
</dbReference>
<dbReference type="EMBL" id="PQFZ01000026">
    <property type="protein sequence ID" value="POR46276.1"/>
    <property type="molecule type" value="Genomic_DNA"/>
</dbReference>
<dbReference type="PANTHER" id="PTHR43386">
    <property type="entry name" value="OLIGOPEPTIDE TRANSPORT SYSTEM PERMEASE PROTEIN APPC"/>
    <property type="match status" value="1"/>
</dbReference>
<feature type="transmembrane region" description="Helical" evidence="7">
    <location>
        <begin position="97"/>
        <end position="119"/>
    </location>
</feature>
<keyword evidence="10" id="KW-1185">Reference proteome</keyword>
<reference evidence="9 10" key="1">
    <citation type="submission" date="2018-01" db="EMBL/GenBank/DDBJ databases">
        <title>Genomic Encyclopedia of Type Strains, Phase III (KMG-III): the genomes of soil and plant-associated and newly described type strains.</title>
        <authorList>
            <person name="Whitman W."/>
        </authorList>
    </citation>
    <scope>NUCLEOTIDE SEQUENCE [LARGE SCALE GENOMIC DNA]</scope>
    <source>
        <strain evidence="9 10">1131</strain>
    </source>
</reference>
<feature type="transmembrane region" description="Helical" evidence="7">
    <location>
        <begin position="206"/>
        <end position="228"/>
    </location>
</feature>
<accession>A0A2S4LV01</accession>
<dbReference type="Proteomes" id="UP000236919">
    <property type="component" value="Unassembled WGS sequence"/>
</dbReference>
<keyword evidence="5 7" id="KW-1133">Transmembrane helix</keyword>
<evidence type="ECO:0000256" key="2">
    <source>
        <dbReference type="ARBA" id="ARBA00022448"/>
    </source>
</evidence>
<dbReference type="AlphaFoldDB" id="A0A2S4LV01"/>
<dbReference type="CDD" id="cd06261">
    <property type="entry name" value="TM_PBP2"/>
    <property type="match status" value="1"/>
</dbReference>
<dbReference type="InterPro" id="IPR000515">
    <property type="entry name" value="MetI-like"/>
</dbReference>
<dbReference type="GO" id="GO:0005886">
    <property type="term" value="C:plasma membrane"/>
    <property type="evidence" value="ECO:0007669"/>
    <property type="project" value="UniProtKB-SubCell"/>
</dbReference>